<name>A0A9P3GC70_9APHY</name>
<gene>
    <name evidence="1" type="ORF">PsYK624_081530</name>
</gene>
<proteinExistence type="predicted"/>
<dbReference type="AlphaFoldDB" id="A0A9P3GC70"/>
<accession>A0A9P3GC70</accession>
<organism evidence="1 2">
    <name type="scientific">Phanerochaete sordida</name>
    <dbReference type="NCBI Taxonomy" id="48140"/>
    <lineage>
        <taxon>Eukaryota</taxon>
        <taxon>Fungi</taxon>
        <taxon>Dikarya</taxon>
        <taxon>Basidiomycota</taxon>
        <taxon>Agaricomycotina</taxon>
        <taxon>Agaricomycetes</taxon>
        <taxon>Polyporales</taxon>
        <taxon>Phanerochaetaceae</taxon>
        <taxon>Phanerochaete</taxon>
    </lineage>
</organism>
<sequence length="186" mass="20465">MSIRLLYTPLSPNIIADDVEGAFWTLLYGVLSHFVPPAKGLPLRRHIFSQTSVGKDGLAVGGRNKRAFLLESGVEKINFRSAVLKGLVCESARDWWNGLGHGRTHGYPYCGSRGRQGHNPRAAATFILGRPVRTDSAAISRPRNKVMQFPNMGSPYIVLTGLNVLCLCLPQETLRVPLWVECARPG</sequence>
<keyword evidence="2" id="KW-1185">Reference proteome</keyword>
<comment type="caution">
    <text evidence="1">The sequence shown here is derived from an EMBL/GenBank/DDBJ whole genome shotgun (WGS) entry which is preliminary data.</text>
</comment>
<dbReference type="EMBL" id="BPQB01000024">
    <property type="protein sequence ID" value="GJE92000.1"/>
    <property type="molecule type" value="Genomic_DNA"/>
</dbReference>
<evidence type="ECO:0000313" key="2">
    <source>
        <dbReference type="Proteomes" id="UP000703269"/>
    </source>
</evidence>
<evidence type="ECO:0000313" key="1">
    <source>
        <dbReference type="EMBL" id="GJE92000.1"/>
    </source>
</evidence>
<reference evidence="1 2" key="1">
    <citation type="submission" date="2021-08" db="EMBL/GenBank/DDBJ databases">
        <title>Draft Genome Sequence of Phanerochaete sordida strain YK-624.</title>
        <authorList>
            <person name="Mori T."/>
            <person name="Dohra H."/>
            <person name="Suzuki T."/>
            <person name="Kawagishi H."/>
            <person name="Hirai H."/>
        </authorList>
    </citation>
    <scope>NUCLEOTIDE SEQUENCE [LARGE SCALE GENOMIC DNA]</scope>
    <source>
        <strain evidence="1 2">YK-624</strain>
    </source>
</reference>
<dbReference type="OrthoDB" id="3270165at2759"/>
<protein>
    <submittedName>
        <fullName evidence="1">Uncharacterized protein</fullName>
    </submittedName>
</protein>
<dbReference type="Proteomes" id="UP000703269">
    <property type="component" value="Unassembled WGS sequence"/>
</dbReference>